<dbReference type="OrthoDB" id="9801622at2"/>
<evidence type="ECO:0000256" key="1">
    <source>
        <dbReference type="SAM" id="Phobius"/>
    </source>
</evidence>
<dbReference type="PANTHER" id="PTHR14969:SF13">
    <property type="entry name" value="AT30094P"/>
    <property type="match status" value="1"/>
</dbReference>
<keyword evidence="1" id="KW-0812">Transmembrane</keyword>
<dbReference type="Proteomes" id="UP000014975">
    <property type="component" value="Unassembled WGS sequence"/>
</dbReference>
<evidence type="ECO:0000259" key="2">
    <source>
        <dbReference type="SMART" id="SM00014"/>
    </source>
</evidence>
<dbReference type="PATRIC" id="fig|1121439.3.peg.1620"/>
<dbReference type="EMBL" id="ATHI01000026">
    <property type="protein sequence ID" value="EPR32831.1"/>
    <property type="molecule type" value="Genomic_DNA"/>
</dbReference>
<keyword evidence="1" id="KW-1133">Transmembrane helix</keyword>
<keyword evidence="4" id="KW-1185">Reference proteome</keyword>
<dbReference type="RefSeq" id="WP_020886966.1">
    <property type="nucleotide sequence ID" value="NZ_ATHI01000026.1"/>
</dbReference>
<dbReference type="eggNOG" id="COG0671">
    <property type="taxonomic scope" value="Bacteria"/>
</dbReference>
<proteinExistence type="predicted"/>
<dbReference type="Gene3D" id="1.20.144.10">
    <property type="entry name" value="Phosphatidic acid phosphatase type 2/haloperoxidase"/>
    <property type="match status" value="1"/>
</dbReference>
<feature type="transmembrane region" description="Helical" evidence="1">
    <location>
        <begin position="27"/>
        <end position="52"/>
    </location>
</feature>
<organism evidence="3 4">
    <name type="scientific">Alkalidesulfovibrio alkalitolerans DSM 16529</name>
    <dbReference type="NCBI Taxonomy" id="1121439"/>
    <lineage>
        <taxon>Bacteria</taxon>
        <taxon>Pseudomonadati</taxon>
        <taxon>Thermodesulfobacteriota</taxon>
        <taxon>Desulfovibrionia</taxon>
        <taxon>Desulfovibrionales</taxon>
        <taxon>Desulfovibrionaceae</taxon>
        <taxon>Alkalidesulfovibrio</taxon>
    </lineage>
</organism>
<feature type="domain" description="Phosphatidic acid phosphatase type 2/haloperoxidase" evidence="2">
    <location>
        <begin position="61"/>
        <end position="183"/>
    </location>
</feature>
<evidence type="ECO:0000313" key="4">
    <source>
        <dbReference type="Proteomes" id="UP000014975"/>
    </source>
</evidence>
<evidence type="ECO:0000313" key="3">
    <source>
        <dbReference type="EMBL" id="EPR32831.1"/>
    </source>
</evidence>
<name>S7T8D6_9BACT</name>
<comment type="caution">
    <text evidence="3">The sequence shown here is derived from an EMBL/GenBank/DDBJ whole genome shotgun (WGS) entry which is preliminary data.</text>
</comment>
<dbReference type="InterPro" id="IPR036938">
    <property type="entry name" value="PAP2/HPO_sf"/>
</dbReference>
<reference evidence="3 4" key="1">
    <citation type="journal article" date="2013" name="Genome Announc.">
        <title>Draft genome sequences for three mercury-methylating, sulfate-reducing bacteria.</title>
        <authorList>
            <person name="Brown S.D."/>
            <person name="Hurt R.A.Jr."/>
            <person name="Gilmour C.C."/>
            <person name="Elias D.A."/>
        </authorList>
    </citation>
    <scope>NUCLEOTIDE SEQUENCE [LARGE SCALE GENOMIC DNA]</scope>
    <source>
        <strain evidence="3 4">DSM 16529</strain>
    </source>
</reference>
<protein>
    <submittedName>
        <fullName evidence="3">Phosphoesterase PA-phosphatase related protein</fullName>
    </submittedName>
</protein>
<accession>S7T8D6</accession>
<dbReference type="SUPFAM" id="SSF48317">
    <property type="entry name" value="Acid phosphatase/Vanadium-dependent haloperoxidase"/>
    <property type="match status" value="1"/>
</dbReference>
<dbReference type="InterPro" id="IPR000326">
    <property type="entry name" value="PAP2/HPO"/>
</dbReference>
<dbReference type="SMART" id="SM00014">
    <property type="entry name" value="acidPPc"/>
    <property type="match status" value="1"/>
</dbReference>
<dbReference type="Pfam" id="PF01569">
    <property type="entry name" value="PAP2"/>
    <property type="match status" value="1"/>
</dbReference>
<feature type="transmembrane region" description="Helical" evidence="1">
    <location>
        <begin position="128"/>
        <end position="149"/>
    </location>
</feature>
<feature type="transmembrane region" description="Helical" evidence="1">
    <location>
        <begin position="169"/>
        <end position="189"/>
    </location>
</feature>
<dbReference type="STRING" id="1121439.dsat_0272"/>
<gene>
    <name evidence="3" type="ORF">dsat_0272</name>
</gene>
<dbReference type="AlphaFoldDB" id="S7T8D6"/>
<keyword evidence="1" id="KW-0472">Membrane</keyword>
<dbReference type="PANTHER" id="PTHR14969">
    <property type="entry name" value="SPHINGOSINE-1-PHOSPHATE PHOSPHOHYDROLASE"/>
    <property type="match status" value="1"/>
</dbReference>
<sequence>MTFLTPAWDHALLVLLNQQWRTGFFDLIAPVLSATWLIWVLGGVGLVLGVRAVGFRRMLPALCVILAVGAADGMTAVLKKEICRQRPLNTVPGTWLHESGGWSQRPADYEPKGGCGSSFASAHASNTMAVALSIVLLWPRRATFCLLLLPLLTGWSRVYLGKHYPTDVLAGWIIGLVAALAVWGLWRLLEGYWRRFIPPGGRA</sequence>